<keyword evidence="2" id="KW-1185">Reference proteome</keyword>
<dbReference type="AlphaFoldDB" id="M2QM54"/>
<organism evidence="1 2">
    <name type="scientific">Ceriporiopsis subvermispora (strain B)</name>
    <name type="common">White-rot fungus</name>
    <name type="synonym">Gelatoporia subvermispora</name>
    <dbReference type="NCBI Taxonomy" id="914234"/>
    <lineage>
        <taxon>Eukaryota</taxon>
        <taxon>Fungi</taxon>
        <taxon>Dikarya</taxon>
        <taxon>Basidiomycota</taxon>
        <taxon>Agaricomycotina</taxon>
        <taxon>Agaricomycetes</taxon>
        <taxon>Polyporales</taxon>
        <taxon>Gelatoporiaceae</taxon>
        <taxon>Gelatoporia</taxon>
    </lineage>
</organism>
<evidence type="ECO:0000313" key="2">
    <source>
        <dbReference type="Proteomes" id="UP000016930"/>
    </source>
</evidence>
<dbReference type="EMBL" id="KB445807">
    <property type="protein sequence ID" value="EMD33250.1"/>
    <property type="molecule type" value="Genomic_DNA"/>
</dbReference>
<dbReference type="InterPro" id="IPR059179">
    <property type="entry name" value="MLKL-like_MCAfunc"/>
</dbReference>
<accession>M2QM54</accession>
<protein>
    <recommendedName>
        <fullName evidence="3">Fungal N-terminal domain-containing protein</fullName>
    </recommendedName>
</protein>
<dbReference type="HOGENOM" id="CLU_1377964_0_0_1"/>
<dbReference type="OrthoDB" id="2979304at2759"/>
<dbReference type="GO" id="GO:0007166">
    <property type="term" value="P:cell surface receptor signaling pathway"/>
    <property type="evidence" value="ECO:0007669"/>
    <property type="project" value="InterPro"/>
</dbReference>
<dbReference type="Gene3D" id="1.20.930.20">
    <property type="entry name" value="Adaptor protein Cbl, N-terminal domain"/>
    <property type="match status" value="1"/>
</dbReference>
<reference evidence="1 2" key="1">
    <citation type="journal article" date="2012" name="Proc. Natl. Acad. Sci. U.S.A.">
        <title>Comparative genomics of Ceriporiopsis subvermispora and Phanerochaete chrysosporium provide insight into selective ligninolysis.</title>
        <authorList>
            <person name="Fernandez-Fueyo E."/>
            <person name="Ruiz-Duenas F.J."/>
            <person name="Ferreira P."/>
            <person name="Floudas D."/>
            <person name="Hibbett D.S."/>
            <person name="Canessa P."/>
            <person name="Larrondo L.F."/>
            <person name="James T.Y."/>
            <person name="Seelenfreund D."/>
            <person name="Lobos S."/>
            <person name="Polanco R."/>
            <person name="Tello M."/>
            <person name="Honda Y."/>
            <person name="Watanabe T."/>
            <person name="Watanabe T."/>
            <person name="Ryu J.S."/>
            <person name="Kubicek C.P."/>
            <person name="Schmoll M."/>
            <person name="Gaskell J."/>
            <person name="Hammel K.E."/>
            <person name="St John F.J."/>
            <person name="Vanden Wymelenberg A."/>
            <person name="Sabat G."/>
            <person name="Splinter BonDurant S."/>
            <person name="Syed K."/>
            <person name="Yadav J.S."/>
            <person name="Doddapaneni H."/>
            <person name="Subramanian V."/>
            <person name="Lavin J.L."/>
            <person name="Oguiza J.A."/>
            <person name="Perez G."/>
            <person name="Pisabarro A.G."/>
            <person name="Ramirez L."/>
            <person name="Santoyo F."/>
            <person name="Master E."/>
            <person name="Coutinho P.M."/>
            <person name="Henrissat B."/>
            <person name="Lombard V."/>
            <person name="Magnuson J.K."/>
            <person name="Kuees U."/>
            <person name="Hori C."/>
            <person name="Igarashi K."/>
            <person name="Samejima M."/>
            <person name="Held B.W."/>
            <person name="Barry K.W."/>
            <person name="LaButti K.M."/>
            <person name="Lapidus A."/>
            <person name="Lindquist E.A."/>
            <person name="Lucas S.M."/>
            <person name="Riley R."/>
            <person name="Salamov A.A."/>
            <person name="Hoffmeister D."/>
            <person name="Schwenk D."/>
            <person name="Hadar Y."/>
            <person name="Yarden O."/>
            <person name="de Vries R.P."/>
            <person name="Wiebenga A."/>
            <person name="Stenlid J."/>
            <person name="Eastwood D."/>
            <person name="Grigoriev I.V."/>
            <person name="Berka R.M."/>
            <person name="Blanchette R.A."/>
            <person name="Kersten P."/>
            <person name="Martinez A.T."/>
            <person name="Vicuna R."/>
            <person name="Cullen D."/>
        </authorList>
    </citation>
    <scope>NUCLEOTIDE SEQUENCE [LARGE SCALE GENOMIC DNA]</scope>
    <source>
        <strain evidence="1 2">B</strain>
    </source>
</reference>
<evidence type="ECO:0008006" key="3">
    <source>
        <dbReference type="Google" id="ProtNLM"/>
    </source>
</evidence>
<dbReference type="CDD" id="cd21037">
    <property type="entry name" value="MLKL_NTD"/>
    <property type="match status" value="1"/>
</dbReference>
<evidence type="ECO:0000313" key="1">
    <source>
        <dbReference type="EMBL" id="EMD33250.1"/>
    </source>
</evidence>
<proteinExistence type="predicted"/>
<gene>
    <name evidence="1" type="ORF">CERSUDRAFT_68276</name>
</gene>
<name>M2QM54_CERS8</name>
<sequence length="198" mass="22044">MGKKSNTTVDILGASITALEILKDGSNAISVIPRLGAVLARAPGLLKTIEKVYGFSGECKRLAQRTAELIRYIEKQITDNVHDIDADLTTNLEQLSVLLKAIRIDVVELKERKLVLKPPRSTNSIAEKLSDHTEALDSAWRSFGACCLLSMNRKVKKQMEWNEDQRESDENQVCHSRVRVVLTSSSVPNFSTFGLEAY</sequence>
<dbReference type="InterPro" id="IPR036537">
    <property type="entry name" value="Adaptor_Cbl_N_dom_sf"/>
</dbReference>
<dbReference type="Proteomes" id="UP000016930">
    <property type="component" value="Unassembled WGS sequence"/>
</dbReference>